<dbReference type="InterPro" id="IPR027417">
    <property type="entry name" value="P-loop_NTPase"/>
</dbReference>
<proteinExistence type="inferred from homology"/>
<dbReference type="Pfam" id="PF13732">
    <property type="entry name" value="DrrA1-3_C"/>
    <property type="match status" value="1"/>
</dbReference>
<dbReference type="InterPro" id="IPR025302">
    <property type="entry name" value="DrrA1/2-like_C"/>
</dbReference>
<dbReference type="GO" id="GO:0016887">
    <property type="term" value="F:ATP hydrolysis activity"/>
    <property type="evidence" value="ECO:0007669"/>
    <property type="project" value="InterPro"/>
</dbReference>
<evidence type="ECO:0000256" key="5">
    <source>
        <dbReference type="ARBA" id="ARBA00022840"/>
    </source>
</evidence>
<evidence type="ECO:0000259" key="10">
    <source>
        <dbReference type="PROSITE" id="PS50893"/>
    </source>
</evidence>
<keyword evidence="11" id="KW-0378">Hydrolase</keyword>
<dbReference type="OrthoDB" id="31298at2157"/>
<dbReference type="SUPFAM" id="SSF52540">
    <property type="entry name" value="P-loop containing nucleoside triphosphate hydrolases"/>
    <property type="match status" value="1"/>
</dbReference>
<dbReference type="Proteomes" id="UP000009231">
    <property type="component" value="Chromosome"/>
</dbReference>
<evidence type="ECO:0000256" key="7">
    <source>
        <dbReference type="ARBA" id="ARBA00023136"/>
    </source>
</evidence>
<feature type="compositionally biased region" description="Basic residues" evidence="9">
    <location>
        <begin position="315"/>
        <end position="336"/>
    </location>
</feature>
<gene>
    <name evidence="11" type="ordered locus">MSWAN_1993</name>
</gene>
<dbReference type="CDD" id="cd03265">
    <property type="entry name" value="ABC_DrrA"/>
    <property type="match status" value="1"/>
</dbReference>
<keyword evidence="2" id="KW-0813">Transport</keyword>
<evidence type="ECO:0000256" key="4">
    <source>
        <dbReference type="ARBA" id="ARBA00022741"/>
    </source>
</evidence>
<dbReference type="InterPro" id="IPR003439">
    <property type="entry name" value="ABC_transporter-like_ATP-bd"/>
</dbReference>
<dbReference type="FunFam" id="3.40.50.300:FF:000589">
    <property type="entry name" value="ABC transporter, ATP-binding subunit"/>
    <property type="match status" value="1"/>
</dbReference>
<dbReference type="EMBL" id="CP002772">
    <property type="protein sequence ID" value="AEG19002.1"/>
    <property type="molecule type" value="Genomic_DNA"/>
</dbReference>
<organism evidence="11 12">
    <name type="scientific">Methanobacterium paludis (strain DSM 25820 / JCM 18151 / SWAN1)</name>
    <dbReference type="NCBI Taxonomy" id="868131"/>
    <lineage>
        <taxon>Archaea</taxon>
        <taxon>Methanobacteriati</taxon>
        <taxon>Methanobacteriota</taxon>
        <taxon>Methanomada group</taxon>
        <taxon>Methanobacteria</taxon>
        <taxon>Methanobacteriales</taxon>
        <taxon>Methanobacteriaceae</taxon>
        <taxon>Methanobacterium</taxon>
    </lineage>
</organism>
<dbReference type="Pfam" id="PF00005">
    <property type="entry name" value="ABC_tran"/>
    <property type="match status" value="1"/>
</dbReference>
<evidence type="ECO:0000256" key="2">
    <source>
        <dbReference type="ARBA" id="ARBA00022448"/>
    </source>
</evidence>
<reference evidence="11 12" key="1">
    <citation type="journal article" date="2014" name="Int. J. Syst. Evol. Microbiol.">
        <title>Methanobacterium paludis sp. nov. and a novel strain of Methanobacterium lacus isolated from northern peatlands.</title>
        <authorList>
            <person name="Cadillo-Quiroz H."/>
            <person name="Brauer S.L."/>
            <person name="Goodson N."/>
            <person name="Yavitt J.B."/>
            <person name="Zinder S.H."/>
        </authorList>
    </citation>
    <scope>NUCLEOTIDE SEQUENCE [LARGE SCALE GENOMIC DNA]</scope>
    <source>
        <strain evidence="12">DSM 25820 / JCM 18151 / SWAN1</strain>
    </source>
</reference>
<keyword evidence="12" id="KW-1185">Reference proteome</keyword>
<dbReference type="PANTHER" id="PTHR43582:SF2">
    <property type="entry name" value="LINEARMYCIN RESISTANCE ATP-BINDING PROTEIN LNRL"/>
    <property type="match status" value="1"/>
</dbReference>
<evidence type="ECO:0000313" key="11">
    <source>
        <dbReference type="EMBL" id="AEG19002.1"/>
    </source>
</evidence>
<protein>
    <submittedName>
        <fullName evidence="11">Daunorubicin resistance ABC transporter ATPase subunit</fullName>
        <ecNumber evidence="11">3.6.3.25</ecNumber>
    </submittedName>
</protein>
<evidence type="ECO:0000256" key="3">
    <source>
        <dbReference type="ARBA" id="ARBA00022475"/>
    </source>
</evidence>
<dbReference type="NCBIfam" id="TIGR01188">
    <property type="entry name" value="drrA"/>
    <property type="match status" value="1"/>
</dbReference>
<dbReference type="GO" id="GO:0005886">
    <property type="term" value="C:plasma membrane"/>
    <property type="evidence" value="ECO:0007669"/>
    <property type="project" value="UniProtKB-SubCell"/>
</dbReference>
<evidence type="ECO:0000256" key="6">
    <source>
        <dbReference type="ARBA" id="ARBA00022967"/>
    </source>
</evidence>
<dbReference type="GO" id="GO:1900753">
    <property type="term" value="P:doxorubicin transport"/>
    <property type="evidence" value="ECO:0007669"/>
    <property type="project" value="InterPro"/>
</dbReference>
<accession>F6D6W4</accession>
<name>F6D6W4_METPW</name>
<dbReference type="InterPro" id="IPR005894">
    <property type="entry name" value="DrrA"/>
</dbReference>
<evidence type="ECO:0000256" key="1">
    <source>
        <dbReference type="ARBA" id="ARBA00004413"/>
    </source>
</evidence>
<dbReference type="EC" id="3.6.3.25" evidence="11"/>
<feature type="domain" description="ABC transporter" evidence="10">
    <location>
        <begin position="5"/>
        <end position="236"/>
    </location>
</feature>
<dbReference type="HOGENOM" id="CLU_000604_1_2_2"/>
<dbReference type="Gene3D" id="3.40.50.300">
    <property type="entry name" value="P-loop containing nucleotide triphosphate hydrolases"/>
    <property type="match status" value="1"/>
</dbReference>
<dbReference type="PROSITE" id="PS50893">
    <property type="entry name" value="ABC_TRANSPORTER_2"/>
    <property type="match status" value="1"/>
</dbReference>
<dbReference type="RefSeq" id="WP_013826501.1">
    <property type="nucleotide sequence ID" value="NC_015574.1"/>
</dbReference>
<dbReference type="GeneID" id="10669510"/>
<dbReference type="STRING" id="868131.MSWAN_1993"/>
<dbReference type="GO" id="GO:0043215">
    <property type="term" value="P:daunorubicin transport"/>
    <property type="evidence" value="ECO:0007669"/>
    <property type="project" value="InterPro"/>
</dbReference>
<keyword evidence="7" id="KW-0472">Membrane</keyword>
<dbReference type="KEGG" id="mew:MSWAN_1993"/>
<evidence type="ECO:0000313" key="12">
    <source>
        <dbReference type="Proteomes" id="UP000009231"/>
    </source>
</evidence>
<dbReference type="GO" id="GO:0005524">
    <property type="term" value="F:ATP binding"/>
    <property type="evidence" value="ECO:0007669"/>
    <property type="project" value="UniProtKB-KW"/>
</dbReference>
<dbReference type="PROSITE" id="PS00211">
    <property type="entry name" value="ABC_TRANSPORTER_1"/>
    <property type="match status" value="1"/>
</dbReference>
<comment type="similarity">
    <text evidence="8">Belongs to the ABC transporter superfamily. Drug exporter-1 (DrugE1) (TC 3.A.1.105) family.</text>
</comment>
<evidence type="ECO:0000256" key="9">
    <source>
        <dbReference type="SAM" id="MobiDB-lite"/>
    </source>
</evidence>
<keyword evidence="3" id="KW-1003">Cell membrane</keyword>
<feature type="region of interest" description="Disordered" evidence="9">
    <location>
        <begin position="310"/>
        <end position="336"/>
    </location>
</feature>
<sequence>MDYIIETDNITKKFDDFTAVNGINLKVKRDSIYGVLGPNGAGKTTLISMLCTILRPTSGTALVNGYDIVKNANEVRKSIGIVFQARALDDILTGREHLEMHAALYGVPRDVRKDRIDEILDLTQLQDKADEVIKTYSGGMKRRLEIGRGLIHYPKVLFLDEPTLGLDPQTRESIWEYLQNLNKKEDVTVLLTTHYLDEADKLCDKISIIDKGEIIKSDTPKNLKKELKADIITIKVDDEERFASLVSKLDFVRDIHTLNGEIKLVVESGENLVPTIVNFASENGIFVNSIELEHPKLEDVFIHYTGKPITQGEKKKGKGGNKSKKGGRLNIMGRRR</sequence>
<evidence type="ECO:0000256" key="8">
    <source>
        <dbReference type="ARBA" id="ARBA00049985"/>
    </source>
</evidence>
<dbReference type="AlphaFoldDB" id="F6D6W4"/>
<keyword evidence="5" id="KW-0067">ATP-binding</keyword>
<dbReference type="eggNOG" id="arCOG00194">
    <property type="taxonomic scope" value="Archaea"/>
</dbReference>
<dbReference type="InterPro" id="IPR003593">
    <property type="entry name" value="AAA+_ATPase"/>
</dbReference>
<keyword evidence="6" id="KW-1278">Translocase</keyword>
<keyword evidence="4" id="KW-0547">Nucleotide-binding</keyword>
<dbReference type="PANTHER" id="PTHR43582">
    <property type="entry name" value="LINEARMYCIN RESISTANCE ATP-BINDING PROTEIN LNRL"/>
    <property type="match status" value="1"/>
</dbReference>
<dbReference type="SMART" id="SM00382">
    <property type="entry name" value="AAA"/>
    <property type="match status" value="1"/>
</dbReference>
<dbReference type="InterPro" id="IPR017871">
    <property type="entry name" value="ABC_transporter-like_CS"/>
</dbReference>
<comment type="subcellular location">
    <subcellularLocation>
        <location evidence="1">Cell membrane</location>
        <topology evidence="1">Peripheral membrane protein</topology>
        <orientation evidence="1">Cytoplasmic side</orientation>
    </subcellularLocation>
</comment>